<dbReference type="Gene3D" id="3.30.420.10">
    <property type="entry name" value="Ribonuclease H-like superfamily/Ribonuclease H"/>
    <property type="match status" value="1"/>
</dbReference>
<evidence type="ECO:0000259" key="1">
    <source>
        <dbReference type="Pfam" id="PF13456"/>
    </source>
</evidence>
<dbReference type="PANTHER" id="PTHR47723">
    <property type="entry name" value="OS05G0353850 PROTEIN"/>
    <property type="match status" value="1"/>
</dbReference>
<protein>
    <submittedName>
        <fullName evidence="2">Ribonuclease H protein</fullName>
    </submittedName>
</protein>
<dbReference type="InterPro" id="IPR012337">
    <property type="entry name" value="RNaseH-like_sf"/>
</dbReference>
<sequence>MPRHTVMFGWKPPVENWVKLNTDGPCKGRTATSCGGIIRNSRGDWLGGFAKHVGVCSAFTAELWGVLEGLKYAWSKSFKLVELDILILWWL</sequence>
<reference evidence="2 3" key="1">
    <citation type="journal article" date="2018" name="Front. Plant Sci.">
        <title>Red Clover (Trifolium pratense) and Zigzag Clover (T. medium) - A Picture of Genomic Similarities and Differences.</title>
        <authorList>
            <person name="Dluhosova J."/>
            <person name="Istvanek J."/>
            <person name="Nedelnik J."/>
            <person name="Repkova J."/>
        </authorList>
    </citation>
    <scope>NUCLEOTIDE SEQUENCE [LARGE SCALE GENOMIC DNA]</scope>
    <source>
        <strain evidence="3">cv. 10/8</strain>
        <tissue evidence="2">Leaf</tissue>
    </source>
</reference>
<dbReference type="Pfam" id="PF13456">
    <property type="entry name" value="RVT_3"/>
    <property type="match status" value="1"/>
</dbReference>
<keyword evidence="3" id="KW-1185">Reference proteome</keyword>
<proteinExistence type="predicted"/>
<dbReference type="InterPro" id="IPR044730">
    <property type="entry name" value="RNase_H-like_dom_plant"/>
</dbReference>
<dbReference type="GO" id="GO:0003676">
    <property type="term" value="F:nucleic acid binding"/>
    <property type="evidence" value="ECO:0007669"/>
    <property type="project" value="InterPro"/>
</dbReference>
<dbReference type="InterPro" id="IPR053151">
    <property type="entry name" value="RNase_H-like"/>
</dbReference>
<accession>A0A392RGU9</accession>
<dbReference type="Proteomes" id="UP000265520">
    <property type="component" value="Unassembled WGS sequence"/>
</dbReference>
<name>A0A392RGU9_9FABA</name>
<dbReference type="InterPro" id="IPR002156">
    <property type="entry name" value="RNaseH_domain"/>
</dbReference>
<dbReference type="SUPFAM" id="SSF53098">
    <property type="entry name" value="Ribonuclease H-like"/>
    <property type="match status" value="1"/>
</dbReference>
<evidence type="ECO:0000313" key="2">
    <source>
        <dbReference type="EMBL" id="MCI35838.1"/>
    </source>
</evidence>
<dbReference type="CDD" id="cd06222">
    <property type="entry name" value="RNase_H_like"/>
    <property type="match status" value="1"/>
</dbReference>
<dbReference type="InterPro" id="IPR036397">
    <property type="entry name" value="RNaseH_sf"/>
</dbReference>
<dbReference type="PANTHER" id="PTHR47723:SF19">
    <property type="entry name" value="POLYNUCLEOTIDYL TRANSFERASE, RIBONUCLEASE H-LIKE SUPERFAMILY PROTEIN"/>
    <property type="match status" value="1"/>
</dbReference>
<evidence type="ECO:0000313" key="3">
    <source>
        <dbReference type="Proteomes" id="UP000265520"/>
    </source>
</evidence>
<comment type="caution">
    <text evidence="2">The sequence shown here is derived from an EMBL/GenBank/DDBJ whole genome shotgun (WGS) entry which is preliminary data.</text>
</comment>
<dbReference type="AlphaFoldDB" id="A0A392RGU9"/>
<feature type="domain" description="RNase H type-1" evidence="1">
    <location>
        <begin position="21"/>
        <end position="82"/>
    </location>
</feature>
<dbReference type="GO" id="GO:0004523">
    <property type="term" value="F:RNA-DNA hybrid ribonuclease activity"/>
    <property type="evidence" value="ECO:0007669"/>
    <property type="project" value="InterPro"/>
</dbReference>
<organism evidence="2 3">
    <name type="scientific">Trifolium medium</name>
    <dbReference type="NCBI Taxonomy" id="97028"/>
    <lineage>
        <taxon>Eukaryota</taxon>
        <taxon>Viridiplantae</taxon>
        <taxon>Streptophyta</taxon>
        <taxon>Embryophyta</taxon>
        <taxon>Tracheophyta</taxon>
        <taxon>Spermatophyta</taxon>
        <taxon>Magnoliopsida</taxon>
        <taxon>eudicotyledons</taxon>
        <taxon>Gunneridae</taxon>
        <taxon>Pentapetalae</taxon>
        <taxon>rosids</taxon>
        <taxon>fabids</taxon>
        <taxon>Fabales</taxon>
        <taxon>Fabaceae</taxon>
        <taxon>Papilionoideae</taxon>
        <taxon>50 kb inversion clade</taxon>
        <taxon>NPAAA clade</taxon>
        <taxon>Hologalegina</taxon>
        <taxon>IRL clade</taxon>
        <taxon>Trifolieae</taxon>
        <taxon>Trifolium</taxon>
    </lineage>
</organism>
<dbReference type="EMBL" id="LXQA010227623">
    <property type="protein sequence ID" value="MCI35838.1"/>
    <property type="molecule type" value="Genomic_DNA"/>
</dbReference>